<feature type="compositionally biased region" description="Basic residues" evidence="9">
    <location>
        <begin position="279"/>
        <end position="292"/>
    </location>
</feature>
<evidence type="ECO:0000259" key="11">
    <source>
        <dbReference type="Pfam" id="PF12589"/>
    </source>
</evidence>
<organism evidence="12">
    <name type="scientific">Fagus sylvatica</name>
    <name type="common">Beechnut</name>
    <dbReference type="NCBI Taxonomy" id="28930"/>
    <lineage>
        <taxon>Eukaryota</taxon>
        <taxon>Viridiplantae</taxon>
        <taxon>Streptophyta</taxon>
        <taxon>Embryophyta</taxon>
        <taxon>Tracheophyta</taxon>
        <taxon>Spermatophyta</taxon>
        <taxon>Magnoliopsida</taxon>
        <taxon>eudicotyledons</taxon>
        <taxon>Gunneridae</taxon>
        <taxon>Pentapetalae</taxon>
        <taxon>rosids</taxon>
        <taxon>fabids</taxon>
        <taxon>Fagales</taxon>
        <taxon>Fagaceae</taxon>
        <taxon>Fagus</taxon>
    </lineage>
</organism>
<evidence type="ECO:0000256" key="9">
    <source>
        <dbReference type="SAM" id="MobiDB-lite"/>
    </source>
</evidence>
<dbReference type="PANTHER" id="PTHR12734:SF0">
    <property type="entry name" value="18S RRNA (GUANINE-N(7))-METHYLTRANSFERASE-RELATED"/>
    <property type="match status" value="1"/>
</dbReference>
<evidence type="ECO:0000259" key="10">
    <source>
        <dbReference type="Pfam" id="PF08241"/>
    </source>
</evidence>
<feature type="domain" description="18S rRNA (guanine(1575)-N(7))-methyltransferase Bud23 C-terminal" evidence="11">
    <location>
        <begin position="237"/>
        <end position="324"/>
    </location>
</feature>
<evidence type="ECO:0000256" key="2">
    <source>
        <dbReference type="ARBA" id="ARBA00004496"/>
    </source>
</evidence>
<keyword evidence="7" id="KW-0949">S-adenosyl-L-methionine</keyword>
<dbReference type="InterPro" id="IPR022238">
    <property type="entry name" value="Bud23_C"/>
</dbReference>
<evidence type="ECO:0000256" key="3">
    <source>
        <dbReference type="ARBA" id="ARBA00005547"/>
    </source>
</evidence>
<dbReference type="SUPFAM" id="SSF53335">
    <property type="entry name" value="S-adenosyl-L-methionine-dependent methyltransferases"/>
    <property type="match status" value="1"/>
</dbReference>
<gene>
    <name evidence="12" type="ORF">FSB_LOCUS50158</name>
</gene>
<keyword evidence="8" id="KW-0539">Nucleus</keyword>
<dbReference type="Pfam" id="PF12589">
    <property type="entry name" value="WBS_methylT"/>
    <property type="match status" value="1"/>
</dbReference>
<dbReference type="AlphaFoldDB" id="A0A2N9I8G0"/>
<comment type="similarity">
    <text evidence="3">Belongs to the class I-like SAM-binding methyltransferase superfamily. BUD23/WBSCR22 family.</text>
</comment>
<keyword evidence="5" id="KW-0489">Methyltransferase</keyword>
<evidence type="ECO:0000256" key="5">
    <source>
        <dbReference type="ARBA" id="ARBA00022603"/>
    </source>
</evidence>
<dbReference type="Pfam" id="PF08241">
    <property type="entry name" value="Methyltransf_11"/>
    <property type="match status" value="1"/>
</dbReference>
<dbReference type="GO" id="GO:0016435">
    <property type="term" value="F:rRNA (guanine) methyltransferase activity"/>
    <property type="evidence" value="ECO:0007669"/>
    <property type="project" value="InterPro"/>
</dbReference>
<feature type="region of interest" description="Disordered" evidence="9">
    <location>
        <begin position="245"/>
        <end position="326"/>
    </location>
</feature>
<evidence type="ECO:0000313" key="12">
    <source>
        <dbReference type="EMBL" id="SPD22276.1"/>
    </source>
</evidence>
<dbReference type="PANTHER" id="PTHR12734">
    <property type="entry name" value="METHYLTRANSFERASE-RELATED"/>
    <property type="match status" value="1"/>
</dbReference>
<dbReference type="GO" id="GO:0070476">
    <property type="term" value="P:rRNA (guanine-N7)-methylation"/>
    <property type="evidence" value="ECO:0007669"/>
    <property type="project" value="InterPro"/>
</dbReference>
<evidence type="ECO:0000256" key="4">
    <source>
        <dbReference type="ARBA" id="ARBA00022490"/>
    </source>
</evidence>
<dbReference type="GO" id="GO:0005737">
    <property type="term" value="C:cytoplasm"/>
    <property type="evidence" value="ECO:0007669"/>
    <property type="project" value="UniProtKB-SubCell"/>
</dbReference>
<name>A0A2N9I8G0_FAGSY</name>
<evidence type="ECO:0000256" key="8">
    <source>
        <dbReference type="ARBA" id="ARBA00023242"/>
    </source>
</evidence>
<comment type="subcellular location">
    <subcellularLocation>
        <location evidence="2">Cytoplasm</location>
    </subcellularLocation>
    <subcellularLocation>
        <location evidence="1">Nucleus</location>
    </subcellularLocation>
</comment>
<dbReference type="InterPro" id="IPR039769">
    <property type="entry name" value="Bud23-like"/>
</dbReference>
<dbReference type="CDD" id="cd02440">
    <property type="entry name" value="AdoMet_MTases"/>
    <property type="match status" value="1"/>
</dbReference>
<dbReference type="GO" id="GO:0005730">
    <property type="term" value="C:nucleolus"/>
    <property type="evidence" value="ECO:0007669"/>
    <property type="project" value="TreeGrafter"/>
</dbReference>
<proteinExistence type="inferred from homology"/>
<dbReference type="Gene3D" id="3.40.50.150">
    <property type="entry name" value="Vaccinia Virus protein VP39"/>
    <property type="match status" value="1"/>
</dbReference>
<evidence type="ECO:0000256" key="7">
    <source>
        <dbReference type="ARBA" id="ARBA00022691"/>
    </source>
</evidence>
<dbReference type="InterPro" id="IPR013216">
    <property type="entry name" value="Methyltransf_11"/>
</dbReference>
<evidence type="ECO:0000256" key="6">
    <source>
        <dbReference type="ARBA" id="ARBA00022679"/>
    </source>
</evidence>
<accession>A0A2N9I8G0</accession>
<evidence type="ECO:0008006" key="13">
    <source>
        <dbReference type="Google" id="ProtNLM"/>
    </source>
</evidence>
<feature type="domain" description="Methyltransferase type 11" evidence="10">
    <location>
        <begin position="56"/>
        <end position="128"/>
    </location>
</feature>
<keyword evidence="4" id="KW-0963">Cytoplasm</keyword>
<sequence length="326" mass="35683">MSSRPELQAPPEIFYDDVEARKYTSSSRIIEIQGNLSERALELLALPDDGVPRLLLDIGCGSGLSGETLSENGHQWIGLDISPSMLDIALEREVEGDLLLGDMGQGLGLRPGVVDGAISISAVQMAAEICRLFLICQVPMTNTFDMGLGIGYVSIAHVVTEKGYSMALSDVGSVPRAFFGSLYRCLARGARAVLQVYPENISQRELILSFAMRAGFAGGVVVDYPHSSKSRKEYLVLTCGPPSISTSVPTGKGENGESSSDDESSGDEENQTVCISDRHRPRKKQKIMKKGKGRDWVLKKKEQRRRRGDEVPADTKYTARKRKPRF</sequence>
<reference evidence="12" key="1">
    <citation type="submission" date="2018-02" db="EMBL/GenBank/DDBJ databases">
        <authorList>
            <person name="Cohen D.B."/>
            <person name="Kent A.D."/>
        </authorList>
    </citation>
    <scope>NUCLEOTIDE SEQUENCE</scope>
</reference>
<evidence type="ECO:0000256" key="1">
    <source>
        <dbReference type="ARBA" id="ARBA00004123"/>
    </source>
</evidence>
<dbReference type="InterPro" id="IPR029063">
    <property type="entry name" value="SAM-dependent_MTases_sf"/>
</dbReference>
<protein>
    <recommendedName>
        <fullName evidence="13">18S rRNA (guanine(1575)-N(7))-methyltransferase Bud23 C-terminal domain-containing protein</fullName>
    </recommendedName>
</protein>
<dbReference type="EMBL" id="OIVN01005401">
    <property type="protein sequence ID" value="SPD22276.1"/>
    <property type="molecule type" value="Genomic_DNA"/>
</dbReference>
<feature type="compositionally biased region" description="Acidic residues" evidence="9">
    <location>
        <begin position="259"/>
        <end position="270"/>
    </location>
</feature>
<keyword evidence="6" id="KW-0808">Transferase</keyword>